<dbReference type="PANTHER" id="PTHR12558:SF13">
    <property type="entry name" value="CELL DIVISION CYCLE PROTEIN 27 HOMOLOG"/>
    <property type="match status" value="1"/>
</dbReference>
<proteinExistence type="predicted"/>
<dbReference type="PANTHER" id="PTHR12558">
    <property type="entry name" value="CELL DIVISION CYCLE 16,23,27"/>
    <property type="match status" value="1"/>
</dbReference>
<dbReference type="Proteomes" id="UP000250918">
    <property type="component" value="Unassembled WGS sequence"/>
</dbReference>
<organism evidence="2 3">
    <name type="scientific">candidate division GN15 bacterium</name>
    <dbReference type="NCBI Taxonomy" id="2072418"/>
    <lineage>
        <taxon>Bacteria</taxon>
        <taxon>candidate division GN15</taxon>
    </lineage>
</organism>
<reference evidence="2 3" key="1">
    <citation type="journal article" date="2018" name="ISME J.">
        <title>A methanotrophic archaeon couples anaerobic oxidation of methane to Fe(III) reduction.</title>
        <authorList>
            <person name="Cai C."/>
            <person name="Leu A.O."/>
            <person name="Xie G.J."/>
            <person name="Guo J."/>
            <person name="Feng Y."/>
            <person name="Zhao J.X."/>
            <person name="Tyson G.W."/>
            <person name="Yuan Z."/>
            <person name="Hu S."/>
        </authorList>
    </citation>
    <scope>NUCLEOTIDE SEQUENCE [LARGE SCALE GENOMIC DNA]</scope>
    <source>
        <strain evidence="2">FeB_12</strain>
    </source>
</reference>
<evidence type="ECO:0000256" key="1">
    <source>
        <dbReference type="SAM" id="SignalP"/>
    </source>
</evidence>
<feature type="signal peptide" evidence="1">
    <location>
        <begin position="1"/>
        <end position="21"/>
    </location>
</feature>
<evidence type="ECO:0008006" key="4">
    <source>
        <dbReference type="Google" id="ProtNLM"/>
    </source>
</evidence>
<dbReference type="Gene3D" id="1.25.40.10">
    <property type="entry name" value="Tetratricopeptide repeat domain"/>
    <property type="match status" value="3"/>
</dbReference>
<dbReference type="SUPFAM" id="SSF48452">
    <property type="entry name" value="TPR-like"/>
    <property type="match status" value="2"/>
</dbReference>
<sequence length="724" mass="80156">MKRLLYLALLPALLAACSKLSDQSPQGQYDRAMKQVGRLEFVKAESTFVQLQRADSVTPLADRGLAQTYEQKLWWLDALGHYLRLLDKRAEMAEAEGGAVRCFYNLGSYFDASRTVERWVTLAPDDVQPYYWQALTLIQTMDLAGASQALRKAEEKGLDGAAARLLEARIKWLQGSYDAAISTAAQGIGARSKADEYFVALADYYAERGIPDSAVSAARQGYDENPSPFTAWRCLDFCDRYQRFWAARRLLSDWDARDKEKSVSEVLHFYSALAADDRSKLTVMPDQILVKAPGAVTSLVLSALAYRALYSETVSADFLDQATTVACAGLPESFKEYIGAYVGYSYARSYNRDGAAQQLLAVKGWRTDTREFRAAIYTQMTISGGVPQAEKMWDTLGPLHGRDPIWLTAFGDAYANAKGVPFRMGQKFYRMALDVAPTYRPAFVGMVRMAIATGSYQEAINAFDSMNQFGPMSPELTDLKTIALAGVGRTDEAIALFKQSFSQYPQDIATARKLVDILGIALMPEKIRDLMQFCVGAAKDNPDAYELAARALLDWGYADEGLQTARSGLALEADNLRLQAQEARGLYATGRKDEAKAAFDRILAEDQTQGEAAMYYSLALAESGADARRAELMAQHALVMVAPDLYPAKNLAKVYFALGRYINSREALLRAAVISPKDPQVWYLMGMCQYHEKLPEARESLQKSIALGLTGDSLTKAQEALRQL</sequence>
<gene>
    <name evidence="2" type="ORF">C3F09_07075</name>
</gene>
<evidence type="ECO:0000313" key="2">
    <source>
        <dbReference type="EMBL" id="PWB72159.1"/>
    </source>
</evidence>
<accession>A0A855X5M9</accession>
<protein>
    <recommendedName>
        <fullName evidence="4">Tetratricopeptide repeat protein</fullName>
    </recommendedName>
</protein>
<evidence type="ECO:0000313" key="3">
    <source>
        <dbReference type="Proteomes" id="UP000250918"/>
    </source>
</evidence>
<dbReference type="AlphaFoldDB" id="A0A855X5M9"/>
<keyword evidence="1" id="KW-0732">Signal</keyword>
<dbReference type="PROSITE" id="PS51257">
    <property type="entry name" value="PROKAR_LIPOPROTEIN"/>
    <property type="match status" value="1"/>
</dbReference>
<name>A0A855X5M9_9BACT</name>
<comment type="caution">
    <text evidence="2">The sequence shown here is derived from an EMBL/GenBank/DDBJ whole genome shotgun (WGS) entry which is preliminary data.</text>
</comment>
<feature type="chain" id="PRO_5032980903" description="Tetratricopeptide repeat protein" evidence="1">
    <location>
        <begin position="22"/>
        <end position="724"/>
    </location>
</feature>
<dbReference type="EMBL" id="PQAP01000095">
    <property type="protein sequence ID" value="PWB72159.1"/>
    <property type="molecule type" value="Genomic_DNA"/>
</dbReference>
<dbReference type="InterPro" id="IPR011990">
    <property type="entry name" value="TPR-like_helical_dom_sf"/>
</dbReference>